<dbReference type="AlphaFoldDB" id="A0A822XXF7"/>
<feature type="region of interest" description="Disordered" evidence="1">
    <location>
        <begin position="60"/>
        <end position="82"/>
    </location>
</feature>
<accession>A0A822XXF7</accession>
<organism evidence="2 3">
    <name type="scientific">Nelumbo nucifera</name>
    <name type="common">Sacred lotus</name>
    <dbReference type="NCBI Taxonomy" id="4432"/>
    <lineage>
        <taxon>Eukaryota</taxon>
        <taxon>Viridiplantae</taxon>
        <taxon>Streptophyta</taxon>
        <taxon>Embryophyta</taxon>
        <taxon>Tracheophyta</taxon>
        <taxon>Spermatophyta</taxon>
        <taxon>Magnoliopsida</taxon>
        <taxon>Proteales</taxon>
        <taxon>Nelumbonaceae</taxon>
        <taxon>Nelumbo</taxon>
    </lineage>
</organism>
<sequence>MEHLTPRVVNTSGFTSRRWPQDAGGFSYDLAWRIFLPGSTLAVLEKNKIFSSSEDFDPLREQVAGGTSPRVTVDHTAQRGRT</sequence>
<evidence type="ECO:0000313" key="3">
    <source>
        <dbReference type="Proteomes" id="UP000607653"/>
    </source>
</evidence>
<evidence type="ECO:0000256" key="1">
    <source>
        <dbReference type="SAM" id="MobiDB-lite"/>
    </source>
</evidence>
<gene>
    <name evidence="2" type="ORF">HUJ06_026166</name>
</gene>
<name>A0A822XXF7_NELNU</name>
<dbReference type="EMBL" id="DUZY01000001">
    <property type="protein sequence ID" value="DAD24702.1"/>
    <property type="molecule type" value="Genomic_DNA"/>
</dbReference>
<feature type="compositionally biased region" description="Basic and acidic residues" evidence="1">
    <location>
        <begin position="72"/>
        <end position="82"/>
    </location>
</feature>
<evidence type="ECO:0000313" key="2">
    <source>
        <dbReference type="EMBL" id="DAD24702.1"/>
    </source>
</evidence>
<proteinExistence type="predicted"/>
<reference evidence="2 3" key="1">
    <citation type="journal article" date="2020" name="Mol. Biol. Evol.">
        <title>Distinct Expression and Methylation Patterns for Genes with Different Fates following a Single Whole-Genome Duplication in Flowering Plants.</title>
        <authorList>
            <person name="Shi T."/>
            <person name="Rahmani R.S."/>
            <person name="Gugger P.F."/>
            <person name="Wang M."/>
            <person name="Li H."/>
            <person name="Zhang Y."/>
            <person name="Li Z."/>
            <person name="Wang Q."/>
            <person name="Van de Peer Y."/>
            <person name="Marchal K."/>
            <person name="Chen J."/>
        </authorList>
    </citation>
    <scope>NUCLEOTIDE SEQUENCE [LARGE SCALE GENOMIC DNA]</scope>
    <source>
        <tissue evidence="2">Leaf</tissue>
    </source>
</reference>
<keyword evidence="3" id="KW-1185">Reference proteome</keyword>
<comment type="caution">
    <text evidence="2">The sequence shown here is derived from an EMBL/GenBank/DDBJ whole genome shotgun (WGS) entry which is preliminary data.</text>
</comment>
<dbReference type="Proteomes" id="UP000607653">
    <property type="component" value="Unassembled WGS sequence"/>
</dbReference>
<protein>
    <submittedName>
        <fullName evidence="2">Uncharacterized protein</fullName>
    </submittedName>
</protein>